<evidence type="ECO:0000313" key="1">
    <source>
        <dbReference type="EMBL" id="KIJ04488.1"/>
    </source>
</evidence>
<evidence type="ECO:0000313" key="2">
    <source>
        <dbReference type="Proteomes" id="UP000053647"/>
    </source>
</evidence>
<dbReference type="OrthoDB" id="428577at2759"/>
<evidence type="ECO:0008006" key="3">
    <source>
        <dbReference type="Google" id="ProtNLM"/>
    </source>
</evidence>
<accession>A0A0C9SZE1</accession>
<protein>
    <recommendedName>
        <fullName evidence="3">RING-type domain-containing protein</fullName>
    </recommendedName>
</protein>
<gene>
    <name evidence="1" type="ORF">PAXINDRAFT_22224</name>
</gene>
<dbReference type="Proteomes" id="UP000053647">
    <property type="component" value="Unassembled WGS sequence"/>
</dbReference>
<name>A0A0C9SZE1_PAXIN</name>
<sequence length="361" mass="38768">MSHGNNYTVEEQITGQANTGGIQFDVFPLRDSAFVVKAKGTEVHLARHMTPAELHLKKGDSLIISRYSGNGGFSHVLGQGSSWSLARFQPDLNGTIWLKATYSSGQFPDFLESCELTLGVGNRGICGSSEGTAQSERWFARGSVGLAAGGHITQRIYADTQSPRMYDEEKGHRFHVYIITPEAWEIITGVLPPISPVSEETYKMHNIPWYQLADDHLPVLPLPASNPLSGVKSVAQLDAASKHAEIDPNKPPGCTVHSSVASTCVFSPCSHTACSACLGTAMIARMSCPVPTCNARIARVVGMKDAVTIPAAGELEDQEGEMAWAVGKLEDLAIQAVDLGEVSIIHLEEDRVPGLHAPELA</sequence>
<proteinExistence type="predicted"/>
<dbReference type="HOGENOM" id="CLU_678042_0_0_1"/>
<reference evidence="1 2" key="1">
    <citation type="submission" date="2014-06" db="EMBL/GenBank/DDBJ databases">
        <authorList>
            <consortium name="DOE Joint Genome Institute"/>
            <person name="Kuo A."/>
            <person name="Kohler A."/>
            <person name="Nagy L.G."/>
            <person name="Floudas D."/>
            <person name="Copeland A."/>
            <person name="Barry K.W."/>
            <person name="Cichocki N."/>
            <person name="Veneault-Fourrey C."/>
            <person name="LaButti K."/>
            <person name="Lindquist E.A."/>
            <person name="Lipzen A."/>
            <person name="Lundell T."/>
            <person name="Morin E."/>
            <person name="Murat C."/>
            <person name="Sun H."/>
            <person name="Tunlid A."/>
            <person name="Henrissat B."/>
            <person name="Grigoriev I.V."/>
            <person name="Hibbett D.S."/>
            <person name="Martin F."/>
            <person name="Nordberg H.P."/>
            <person name="Cantor M.N."/>
            <person name="Hua S.X."/>
        </authorList>
    </citation>
    <scope>NUCLEOTIDE SEQUENCE [LARGE SCALE GENOMIC DNA]</scope>
    <source>
        <strain evidence="1 2">ATCC 200175</strain>
    </source>
</reference>
<reference evidence="2" key="2">
    <citation type="submission" date="2015-01" db="EMBL/GenBank/DDBJ databases">
        <title>Evolutionary Origins and Diversification of the Mycorrhizal Mutualists.</title>
        <authorList>
            <consortium name="DOE Joint Genome Institute"/>
            <consortium name="Mycorrhizal Genomics Consortium"/>
            <person name="Kohler A."/>
            <person name="Kuo A."/>
            <person name="Nagy L.G."/>
            <person name="Floudas D."/>
            <person name="Copeland A."/>
            <person name="Barry K.W."/>
            <person name="Cichocki N."/>
            <person name="Veneault-Fourrey C."/>
            <person name="LaButti K."/>
            <person name="Lindquist E.A."/>
            <person name="Lipzen A."/>
            <person name="Lundell T."/>
            <person name="Morin E."/>
            <person name="Murat C."/>
            <person name="Riley R."/>
            <person name="Ohm R."/>
            <person name="Sun H."/>
            <person name="Tunlid A."/>
            <person name="Henrissat B."/>
            <person name="Grigoriev I.V."/>
            <person name="Hibbett D.S."/>
            <person name="Martin F."/>
        </authorList>
    </citation>
    <scope>NUCLEOTIDE SEQUENCE [LARGE SCALE GENOMIC DNA]</scope>
    <source>
        <strain evidence="2">ATCC 200175</strain>
    </source>
</reference>
<organism evidence="1 2">
    <name type="scientific">Paxillus involutus ATCC 200175</name>
    <dbReference type="NCBI Taxonomy" id="664439"/>
    <lineage>
        <taxon>Eukaryota</taxon>
        <taxon>Fungi</taxon>
        <taxon>Dikarya</taxon>
        <taxon>Basidiomycota</taxon>
        <taxon>Agaricomycotina</taxon>
        <taxon>Agaricomycetes</taxon>
        <taxon>Agaricomycetidae</taxon>
        <taxon>Boletales</taxon>
        <taxon>Paxilineae</taxon>
        <taxon>Paxillaceae</taxon>
        <taxon>Paxillus</taxon>
    </lineage>
</organism>
<keyword evidence="2" id="KW-1185">Reference proteome</keyword>
<dbReference type="AlphaFoldDB" id="A0A0C9SZE1"/>
<dbReference type="EMBL" id="KN821787">
    <property type="protein sequence ID" value="KIJ04488.1"/>
    <property type="molecule type" value="Genomic_DNA"/>
</dbReference>